<dbReference type="Pfam" id="PF13508">
    <property type="entry name" value="Acetyltransf_7"/>
    <property type="match status" value="1"/>
</dbReference>
<evidence type="ECO:0000259" key="1">
    <source>
        <dbReference type="PROSITE" id="PS51186"/>
    </source>
</evidence>
<organism evidence="2 3">
    <name type="scientific">Candidatus Nitrosocosmicus arcticus</name>
    <dbReference type="NCBI Taxonomy" id="2035267"/>
    <lineage>
        <taxon>Archaea</taxon>
        <taxon>Nitrososphaerota</taxon>
        <taxon>Nitrososphaeria</taxon>
        <taxon>Nitrososphaerales</taxon>
        <taxon>Nitrososphaeraceae</taxon>
        <taxon>Candidatus Nitrosocosmicus</taxon>
    </lineage>
</organism>
<dbReference type="InterPro" id="IPR000182">
    <property type="entry name" value="GNAT_dom"/>
</dbReference>
<dbReference type="CDD" id="cd04301">
    <property type="entry name" value="NAT_SF"/>
    <property type="match status" value="1"/>
</dbReference>
<evidence type="ECO:0000313" key="3">
    <source>
        <dbReference type="Proteomes" id="UP000315289"/>
    </source>
</evidence>
<dbReference type="SUPFAM" id="SSF55729">
    <property type="entry name" value="Acyl-CoA N-acyltransferases (Nat)"/>
    <property type="match status" value="1"/>
</dbReference>
<reference evidence="2 3" key="1">
    <citation type="journal article" date="2019" name="Front. Microbiol.">
        <title>Ammonia Oxidation by the Arctic Terrestrial Thaumarchaeote Candidatus Nitrosocosmicus arcticus Is Stimulated by Increasing Temperatures.</title>
        <authorList>
            <person name="Alves R.J.E."/>
            <person name="Kerou M."/>
            <person name="Zappe A."/>
            <person name="Bittner R."/>
            <person name="Abby S.S."/>
            <person name="Schmidt H.A."/>
            <person name="Pfeifer K."/>
            <person name="Schleper C."/>
        </authorList>
    </citation>
    <scope>NUCLEOTIDE SEQUENCE [LARGE SCALE GENOMIC DNA]</scope>
    <source>
        <strain evidence="2 3">Kfb</strain>
    </source>
</reference>
<proteinExistence type="predicted"/>
<name>A0A557SVN6_9ARCH</name>
<dbReference type="OrthoDB" id="10409at2157"/>
<dbReference type="Gene3D" id="3.40.630.30">
    <property type="match status" value="1"/>
</dbReference>
<comment type="caution">
    <text evidence="2">The sequence shown here is derived from an EMBL/GenBank/DDBJ whole genome shotgun (WGS) entry which is preliminary data.</text>
</comment>
<dbReference type="InterPro" id="IPR016181">
    <property type="entry name" value="Acyl_CoA_acyltransferase"/>
</dbReference>
<dbReference type="PROSITE" id="PS51186">
    <property type="entry name" value="GNAT"/>
    <property type="match status" value="1"/>
</dbReference>
<sequence length="282" mass="32593">MDCSIIEKLKSNELEFCKNWSNNTIDLKNSFHVLSNRDLKGDYFLNRVILTNVIGVSNRNERKISSIISKLKEVSKQQVIDAYVHIDDNFSSFKSILEKNGLRGIDKLNGLVNVVKDQKPFPLNEFELQKPLSKRETYELVSFTDELDDWLNVYSSAFGINMEKRAPIRAILQKENFRDSKFILYKQKSDYTRTRQNLKPIGCCLLFPTNEALGVYCLGTDQRHRNKGIASSIIDYAINYAQINGFDLIGLQALHSDHKLGFYQRRHFKKVYTNAIYSLPCS</sequence>
<keyword evidence="3" id="KW-1185">Reference proteome</keyword>
<dbReference type="RefSeq" id="WP_144730063.1">
    <property type="nucleotide sequence ID" value="NZ_ML675582.1"/>
</dbReference>
<accession>A0A557SVN6</accession>
<feature type="domain" description="N-acetyltransferase" evidence="1">
    <location>
        <begin position="138"/>
        <end position="282"/>
    </location>
</feature>
<gene>
    <name evidence="2" type="ORF">NARC_60038</name>
</gene>
<dbReference type="AlphaFoldDB" id="A0A557SVN6"/>
<evidence type="ECO:0000313" key="2">
    <source>
        <dbReference type="EMBL" id="TVP40651.1"/>
    </source>
</evidence>
<dbReference type="EMBL" id="VOAH01000006">
    <property type="protein sequence ID" value="TVP40651.1"/>
    <property type="molecule type" value="Genomic_DNA"/>
</dbReference>
<protein>
    <recommendedName>
        <fullName evidence="1">N-acetyltransferase domain-containing protein</fullName>
    </recommendedName>
</protein>
<dbReference type="Proteomes" id="UP000315289">
    <property type="component" value="Unassembled WGS sequence"/>
</dbReference>
<dbReference type="GO" id="GO:0016747">
    <property type="term" value="F:acyltransferase activity, transferring groups other than amino-acyl groups"/>
    <property type="evidence" value="ECO:0007669"/>
    <property type="project" value="InterPro"/>
</dbReference>